<feature type="transmembrane region" description="Helical" evidence="1">
    <location>
        <begin position="130"/>
        <end position="153"/>
    </location>
</feature>
<gene>
    <name evidence="2" type="ORF">GGR42_002796</name>
</gene>
<evidence type="ECO:0000256" key="1">
    <source>
        <dbReference type="SAM" id="Phobius"/>
    </source>
</evidence>
<dbReference type="AlphaFoldDB" id="A0A846R2W8"/>
<keyword evidence="1" id="KW-0812">Transmembrane</keyword>
<dbReference type="Proteomes" id="UP000590442">
    <property type="component" value="Unassembled WGS sequence"/>
</dbReference>
<feature type="transmembrane region" description="Helical" evidence="1">
    <location>
        <begin position="66"/>
        <end position="82"/>
    </location>
</feature>
<dbReference type="EMBL" id="JAATJJ010000002">
    <property type="protein sequence ID" value="NJB72305.1"/>
    <property type="molecule type" value="Genomic_DNA"/>
</dbReference>
<reference evidence="2 3" key="1">
    <citation type="submission" date="2020-03" db="EMBL/GenBank/DDBJ databases">
        <title>Genomic Encyclopedia of Type Strains, Phase IV (KMG-IV): sequencing the most valuable type-strain genomes for metagenomic binning, comparative biology and taxonomic classification.</title>
        <authorList>
            <person name="Goeker M."/>
        </authorList>
    </citation>
    <scope>NUCLEOTIDE SEQUENCE [LARGE SCALE GENOMIC DNA]</scope>
    <source>
        <strain evidence="2 3">DSM 29762</strain>
    </source>
</reference>
<keyword evidence="1" id="KW-0472">Membrane</keyword>
<organism evidence="2 3">
    <name type="scientific">Saonia flava</name>
    <dbReference type="NCBI Taxonomy" id="523696"/>
    <lineage>
        <taxon>Bacteria</taxon>
        <taxon>Pseudomonadati</taxon>
        <taxon>Bacteroidota</taxon>
        <taxon>Flavobacteriia</taxon>
        <taxon>Flavobacteriales</taxon>
        <taxon>Flavobacteriaceae</taxon>
        <taxon>Saonia</taxon>
    </lineage>
</organism>
<dbReference type="RefSeq" id="WP_167965200.1">
    <property type="nucleotide sequence ID" value="NZ_JAATJJ010000002.1"/>
</dbReference>
<protein>
    <submittedName>
        <fullName evidence="2">NADH:ubiquinone oxidoreductase subunit 3 (Subunit A)</fullName>
    </submittedName>
</protein>
<name>A0A846R2W8_9FLAO</name>
<feature type="transmembrane region" description="Helical" evidence="1">
    <location>
        <begin position="30"/>
        <end position="46"/>
    </location>
</feature>
<sequence>MKKRDELEYNKWVDHLNNTRERTNYAIRRMDLLIISICGGGIYIIFETIREMKGYEVDFENEGTLIFSGITFLFGITTNFISQVTGYRANHHEENYTQLMLKKIEKKDYDKEKMHNYNCGVDNYNKWTNVLNIASIALMFIGLALLTIFNYHLV</sequence>
<proteinExistence type="predicted"/>
<keyword evidence="3" id="KW-1185">Reference proteome</keyword>
<comment type="caution">
    <text evidence="2">The sequence shown here is derived from an EMBL/GenBank/DDBJ whole genome shotgun (WGS) entry which is preliminary data.</text>
</comment>
<accession>A0A846R2W8</accession>
<keyword evidence="2" id="KW-0830">Ubiquinone</keyword>
<evidence type="ECO:0000313" key="3">
    <source>
        <dbReference type="Proteomes" id="UP000590442"/>
    </source>
</evidence>
<evidence type="ECO:0000313" key="2">
    <source>
        <dbReference type="EMBL" id="NJB72305.1"/>
    </source>
</evidence>
<keyword evidence="1" id="KW-1133">Transmembrane helix</keyword>